<dbReference type="Proteomes" id="UP000518752">
    <property type="component" value="Unassembled WGS sequence"/>
</dbReference>
<name>A0A8H5HX05_9AGAR</name>
<gene>
    <name evidence="1" type="ORF">D9757_004008</name>
</gene>
<keyword evidence="2" id="KW-1185">Reference proteome</keyword>
<accession>A0A8H5HX05</accession>
<reference evidence="1 2" key="1">
    <citation type="journal article" date="2020" name="ISME J.">
        <title>Uncovering the hidden diversity of litter-decomposition mechanisms in mushroom-forming fungi.</title>
        <authorList>
            <person name="Floudas D."/>
            <person name="Bentzer J."/>
            <person name="Ahren D."/>
            <person name="Johansson T."/>
            <person name="Persson P."/>
            <person name="Tunlid A."/>
        </authorList>
    </citation>
    <scope>NUCLEOTIDE SEQUENCE [LARGE SCALE GENOMIC DNA]</scope>
    <source>
        <strain evidence="1 2">CBS 406.79</strain>
    </source>
</reference>
<sequence length="278" mass="31087">MPWSDFQQCAFPNLKKLDQVKFSGAPIGQFLRLSPSLEEYHLDTRDLTADTVVPIPSHTSNLRRLEIYLNGGPAEAWNTLHTPHLVFLSLEPRAKVDRAAIEGVSSMLLQRSEAALQDLKLLHFPAIDTINLIDSHPSLTKITVLGEYDAEFYQQNFGDLFSRLTISGDKNEVILGPNLQSFNIQLVGTDKPVSTPIFVDYIVNMLRSRAPVVDGTSSLSTHRSFLSEFSSEALFTDDEIDDRHVNKKYKLIRARLAQQVAAGLELRLENQDLGKLGA</sequence>
<organism evidence="1 2">
    <name type="scientific">Collybiopsis confluens</name>
    <dbReference type="NCBI Taxonomy" id="2823264"/>
    <lineage>
        <taxon>Eukaryota</taxon>
        <taxon>Fungi</taxon>
        <taxon>Dikarya</taxon>
        <taxon>Basidiomycota</taxon>
        <taxon>Agaricomycotina</taxon>
        <taxon>Agaricomycetes</taxon>
        <taxon>Agaricomycetidae</taxon>
        <taxon>Agaricales</taxon>
        <taxon>Marasmiineae</taxon>
        <taxon>Omphalotaceae</taxon>
        <taxon>Collybiopsis</taxon>
    </lineage>
</organism>
<protein>
    <submittedName>
        <fullName evidence="1">Uncharacterized protein</fullName>
    </submittedName>
</protein>
<dbReference type="AlphaFoldDB" id="A0A8H5HX05"/>
<dbReference type="EMBL" id="JAACJN010000012">
    <property type="protein sequence ID" value="KAF5390985.1"/>
    <property type="molecule type" value="Genomic_DNA"/>
</dbReference>
<evidence type="ECO:0000313" key="2">
    <source>
        <dbReference type="Proteomes" id="UP000518752"/>
    </source>
</evidence>
<comment type="caution">
    <text evidence="1">The sequence shown here is derived from an EMBL/GenBank/DDBJ whole genome shotgun (WGS) entry which is preliminary data.</text>
</comment>
<proteinExistence type="predicted"/>
<evidence type="ECO:0000313" key="1">
    <source>
        <dbReference type="EMBL" id="KAF5390985.1"/>
    </source>
</evidence>